<accession>A0A1E1WFB4</accession>
<dbReference type="EMBL" id="GDQN01005428">
    <property type="protein sequence ID" value="JAT85626.1"/>
    <property type="molecule type" value="Transcribed_RNA"/>
</dbReference>
<name>A0A1E1WFB4_PECGO</name>
<dbReference type="InterPro" id="IPR005312">
    <property type="entry name" value="DUF1759"/>
</dbReference>
<dbReference type="OrthoDB" id="8194935at2759"/>
<reference evidence="1" key="1">
    <citation type="submission" date="2015-09" db="EMBL/GenBank/DDBJ databases">
        <title>De novo assembly of Pectinophora gossypiella (Pink Bollworm) gut transcriptome.</title>
        <authorList>
            <person name="Tassone E.E."/>
        </authorList>
    </citation>
    <scope>NUCLEOTIDE SEQUENCE</scope>
</reference>
<organism evidence="1">
    <name type="scientific">Pectinophora gossypiella</name>
    <name type="common">Cotton pink bollworm</name>
    <name type="synonym">Depressaria gossypiella</name>
    <dbReference type="NCBI Taxonomy" id="13191"/>
    <lineage>
        <taxon>Eukaryota</taxon>
        <taxon>Metazoa</taxon>
        <taxon>Ecdysozoa</taxon>
        <taxon>Arthropoda</taxon>
        <taxon>Hexapoda</taxon>
        <taxon>Insecta</taxon>
        <taxon>Pterygota</taxon>
        <taxon>Neoptera</taxon>
        <taxon>Endopterygota</taxon>
        <taxon>Lepidoptera</taxon>
        <taxon>Glossata</taxon>
        <taxon>Ditrysia</taxon>
        <taxon>Gelechioidea</taxon>
        <taxon>Gelechiidae</taxon>
        <taxon>Apatetrinae</taxon>
        <taxon>Pectinophora</taxon>
    </lineage>
</organism>
<dbReference type="PANTHER" id="PTHR22954:SF3">
    <property type="entry name" value="PROTEIN CBG08539"/>
    <property type="match status" value="1"/>
</dbReference>
<evidence type="ECO:0000313" key="1">
    <source>
        <dbReference type="EMBL" id="JAT85626.1"/>
    </source>
</evidence>
<sequence>VEGRYYDTVSIFSRCLESFKKEDRPPARRLPPIELPKFYGELSEFHSFYNLFKDVIDQDPSLSPCDKFYYLRSLLCGEAHNIIQHLTLTSENYAVALQLLKQRFDNKKQVVNNHIVAILDLPVQSKTSAPALRTLVSTTRQHIGALKNLDVPVESWDLIIISILQRKIDQYTLRAFHLEKQSDSNLPNLKDFLTFLDNRAAALE</sequence>
<dbReference type="Pfam" id="PF03564">
    <property type="entry name" value="DUF1759"/>
    <property type="match status" value="1"/>
</dbReference>
<feature type="non-terminal residue" evidence="1">
    <location>
        <position position="204"/>
    </location>
</feature>
<proteinExistence type="predicted"/>
<feature type="non-terminal residue" evidence="1">
    <location>
        <position position="1"/>
    </location>
</feature>
<dbReference type="AlphaFoldDB" id="A0A1E1WFB4"/>
<gene>
    <name evidence="1" type="ORF">g.16255</name>
</gene>
<dbReference type="PANTHER" id="PTHR22954">
    <property type="entry name" value="RETROVIRAL PROTEASE-RELATED"/>
    <property type="match status" value="1"/>
</dbReference>
<protein>
    <submittedName>
        <fullName evidence="1">Uncharacterized protein</fullName>
    </submittedName>
</protein>